<gene>
    <name evidence="1" type="ORF">LOK49_LG01G02268</name>
</gene>
<evidence type="ECO:0000313" key="2">
    <source>
        <dbReference type="Proteomes" id="UP001060215"/>
    </source>
</evidence>
<protein>
    <submittedName>
        <fullName evidence="1">WEB family protein</fullName>
    </submittedName>
</protein>
<dbReference type="Proteomes" id="UP001060215">
    <property type="component" value="Chromosome 1"/>
</dbReference>
<reference evidence="1 2" key="1">
    <citation type="journal article" date="2022" name="Plant J.">
        <title>Chromosome-level genome of Camellia lanceoleosa provides a valuable resource for understanding genome evolution and self-incompatibility.</title>
        <authorList>
            <person name="Gong W."/>
            <person name="Xiao S."/>
            <person name="Wang L."/>
            <person name="Liao Z."/>
            <person name="Chang Y."/>
            <person name="Mo W."/>
            <person name="Hu G."/>
            <person name="Li W."/>
            <person name="Zhao G."/>
            <person name="Zhu H."/>
            <person name="Hu X."/>
            <person name="Ji K."/>
            <person name="Xiang X."/>
            <person name="Song Q."/>
            <person name="Yuan D."/>
            <person name="Jin S."/>
            <person name="Zhang L."/>
        </authorList>
    </citation>
    <scope>NUCLEOTIDE SEQUENCE [LARGE SCALE GENOMIC DNA]</scope>
    <source>
        <strain evidence="1">SQ_2022a</strain>
    </source>
</reference>
<sequence length="691" mass="79110">MLRSKSRSGHIDFGKKNHTSVLSRTFSATKFCRGDPLISQIDSNALKPVEQKPSKLADLSEKQSARISTMQQHAGELEEELKITTQHLGAVQEERDRALDELREMKMVAQEANMKLSEALSSRKAEAHAELNTIKESLADSTREMKMKDKSIESLKFELEKAKEFEVRSTERDVSFDRLKEELSNMKASEAQTMGWLSVSKRRIQELEDEIERGKLSETKMYDTVASQTKQLEQTKIELEESKFEMTSLREKMEKLEVLPCNHENVDSMKETIESLRSELQLAKENLNRAQEGEKVASLKSNNLLEEMNSLKGELKLAIEAEEKSKKAMDDLALVLKEVATEANQLKEKLSSTKAELEHIKQGAEQSKGTERITEDRYQKLLDEAYKETERYKNTVDRLRLEAEESLLAWNDKEIGFVSCIKSAEEEKTLAQQENIKLIESLKAANDTSKMAREENFKLRDILKQALSEASVAKEAASIARDENSQLKDSLAEKDETFDFLTRENERLRVNEAKAQKRIKELKQLLSLASTKESKTEDKEQREIFKSRNSIPRLPEDGKKLNKAFSFDLSELKIPIEYVNENVADEDPKKSEALKGSIFDTTESPKSEPHTPVHRRVPSSFMDDAETINSEDLEHLEGSHFGDENDHRNAQRKSRALLRRFGDLLKRSVHKKEPSVDHQTVQKKEPSIDHQ</sequence>
<name>A0ACC0J6Q5_9ERIC</name>
<accession>A0ACC0J6Q5</accession>
<evidence type="ECO:0000313" key="1">
    <source>
        <dbReference type="EMBL" id="KAI8032406.1"/>
    </source>
</evidence>
<keyword evidence="2" id="KW-1185">Reference proteome</keyword>
<proteinExistence type="predicted"/>
<dbReference type="EMBL" id="CM045758">
    <property type="protein sequence ID" value="KAI8032406.1"/>
    <property type="molecule type" value="Genomic_DNA"/>
</dbReference>
<organism evidence="1 2">
    <name type="scientific">Camellia lanceoleosa</name>
    <dbReference type="NCBI Taxonomy" id="1840588"/>
    <lineage>
        <taxon>Eukaryota</taxon>
        <taxon>Viridiplantae</taxon>
        <taxon>Streptophyta</taxon>
        <taxon>Embryophyta</taxon>
        <taxon>Tracheophyta</taxon>
        <taxon>Spermatophyta</taxon>
        <taxon>Magnoliopsida</taxon>
        <taxon>eudicotyledons</taxon>
        <taxon>Gunneridae</taxon>
        <taxon>Pentapetalae</taxon>
        <taxon>asterids</taxon>
        <taxon>Ericales</taxon>
        <taxon>Theaceae</taxon>
        <taxon>Camellia</taxon>
    </lineage>
</organism>
<comment type="caution">
    <text evidence="1">The sequence shown here is derived from an EMBL/GenBank/DDBJ whole genome shotgun (WGS) entry which is preliminary data.</text>
</comment>